<dbReference type="GO" id="GO:0005829">
    <property type="term" value="C:cytosol"/>
    <property type="evidence" value="ECO:0007669"/>
    <property type="project" value="TreeGrafter"/>
</dbReference>
<dbReference type="InterPro" id="IPR020541">
    <property type="entry name" value="Chorismate_synthase_CS"/>
</dbReference>
<dbReference type="RefSeq" id="WP_045088057.1">
    <property type="nucleotide sequence ID" value="NZ_LN824141.1"/>
</dbReference>
<dbReference type="GO" id="GO:0008652">
    <property type="term" value="P:amino acid biosynthetic process"/>
    <property type="evidence" value="ECO:0007669"/>
    <property type="project" value="UniProtKB-KW"/>
</dbReference>
<keyword evidence="7 9" id="KW-0456">Lyase</keyword>
<dbReference type="HOGENOM" id="CLU_034547_2_0_0"/>
<evidence type="ECO:0000256" key="1">
    <source>
        <dbReference type="ARBA" id="ARBA00001914"/>
    </source>
</evidence>
<dbReference type="GO" id="GO:0004107">
    <property type="term" value="F:chorismate synthase activity"/>
    <property type="evidence" value="ECO:0007669"/>
    <property type="project" value="UniProtKB-UniRule"/>
</dbReference>
<evidence type="ECO:0000256" key="7">
    <source>
        <dbReference type="ARBA" id="ARBA00023239"/>
    </source>
</evidence>
<proteinExistence type="inferred from homology"/>
<dbReference type="OrthoDB" id="9771806at2"/>
<dbReference type="InterPro" id="IPR000453">
    <property type="entry name" value="Chorismate_synth"/>
</dbReference>
<dbReference type="PATRIC" id="fig|1006576.9.peg.1355"/>
<evidence type="ECO:0000256" key="8">
    <source>
        <dbReference type="NCBIfam" id="TIGR00033"/>
    </source>
</evidence>
<keyword evidence="6" id="KW-0057">Aromatic amino acid biosynthesis</keyword>
<dbReference type="NCBIfam" id="NF003793">
    <property type="entry name" value="PRK05382.1"/>
    <property type="match status" value="1"/>
</dbReference>
<dbReference type="GO" id="GO:0009073">
    <property type="term" value="P:aromatic amino acid family biosynthetic process"/>
    <property type="evidence" value="ECO:0007669"/>
    <property type="project" value="UniProtKB-KW"/>
</dbReference>
<dbReference type="InterPro" id="IPR035904">
    <property type="entry name" value="Chorismate_synth_AroC_sf"/>
</dbReference>
<comment type="similarity">
    <text evidence="3">Belongs to the chorismate synthase family.</text>
</comment>
<dbReference type="NCBIfam" id="TIGR00033">
    <property type="entry name" value="aroC"/>
    <property type="match status" value="1"/>
</dbReference>
<keyword evidence="5" id="KW-0028">Amino-acid biosynthesis</keyword>
<evidence type="ECO:0000313" key="10">
    <source>
        <dbReference type="Proteomes" id="UP000032809"/>
    </source>
</evidence>
<comment type="pathway">
    <text evidence="2">Metabolic intermediate biosynthesis; chorismate biosynthesis; chorismate from D-erythrose 4-phosphate and phosphoenolpyruvate: step 7/7.</text>
</comment>
<comment type="cofactor">
    <cofactor evidence="1">
        <name>FMNH2</name>
        <dbReference type="ChEBI" id="CHEBI:57618"/>
    </cofactor>
</comment>
<dbReference type="PANTHER" id="PTHR21085">
    <property type="entry name" value="CHORISMATE SYNTHASE"/>
    <property type="match status" value="1"/>
</dbReference>
<name>A0A0C7NS27_DEFTU</name>
<dbReference type="EC" id="4.2.3.5" evidence="4 8"/>
<gene>
    <name evidence="9" type="primary">aroC</name>
    <name evidence="9" type="ORF">DTL3_1358</name>
</gene>
<dbReference type="GO" id="GO:0009423">
    <property type="term" value="P:chorismate biosynthetic process"/>
    <property type="evidence" value="ECO:0007669"/>
    <property type="project" value="UniProtKB-UniRule"/>
</dbReference>
<dbReference type="KEGG" id="dtn:DTL3_1358"/>
<dbReference type="AlphaFoldDB" id="A0A0C7NS27"/>
<dbReference type="STRING" id="1006576.DTL3_1358"/>
<evidence type="ECO:0000256" key="4">
    <source>
        <dbReference type="ARBA" id="ARBA00013036"/>
    </source>
</evidence>
<reference evidence="10" key="1">
    <citation type="submission" date="2014-11" db="EMBL/GenBank/DDBJ databases">
        <authorList>
            <person name="Wibberg D."/>
        </authorList>
    </citation>
    <scope>NUCLEOTIDE SEQUENCE [LARGE SCALE GENOMIC DNA]</scope>
    <source>
        <strain evidence="10">L3</strain>
    </source>
</reference>
<dbReference type="Gene3D" id="3.60.150.10">
    <property type="entry name" value="Chorismate synthase AroC"/>
    <property type="match status" value="1"/>
</dbReference>
<organism evidence="9 10">
    <name type="scientific">Defluviitoga tunisiensis</name>
    <dbReference type="NCBI Taxonomy" id="1006576"/>
    <lineage>
        <taxon>Bacteria</taxon>
        <taxon>Thermotogati</taxon>
        <taxon>Thermotogota</taxon>
        <taxon>Thermotogae</taxon>
        <taxon>Petrotogales</taxon>
        <taxon>Petrotogaceae</taxon>
        <taxon>Defluviitoga</taxon>
    </lineage>
</organism>
<dbReference type="Pfam" id="PF01264">
    <property type="entry name" value="Chorismate_synt"/>
    <property type="match status" value="1"/>
</dbReference>
<evidence type="ECO:0000256" key="3">
    <source>
        <dbReference type="ARBA" id="ARBA00008014"/>
    </source>
</evidence>
<dbReference type="SUPFAM" id="SSF103263">
    <property type="entry name" value="Chorismate synthase, AroC"/>
    <property type="match status" value="1"/>
</dbReference>
<dbReference type="PIRSF" id="PIRSF001456">
    <property type="entry name" value="Chorismate_synth"/>
    <property type="match status" value="1"/>
</dbReference>
<dbReference type="Proteomes" id="UP000032809">
    <property type="component" value="Chromosome I"/>
</dbReference>
<dbReference type="UniPathway" id="UPA00053">
    <property type="reaction ID" value="UER00090"/>
</dbReference>
<evidence type="ECO:0000256" key="5">
    <source>
        <dbReference type="ARBA" id="ARBA00022605"/>
    </source>
</evidence>
<dbReference type="EMBL" id="LN824141">
    <property type="protein sequence ID" value="CEP78652.1"/>
    <property type="molecule type" value="Genomic_DNA"/>
</dbReference>
<sequence length="375" mass="41860">MEIKIAGDSHGTKMIGLIEEIPAGLKIDEQKINDNLRRRQLGYGRGERMKIETDQVQVIAGTWNGVTTGAPVVIEIENKARNPINTNDQRHVPRPGHGDYTGWSKYRLTDLNIYTERNSARWTCVLTALGSIAEQFLDHFSIEIMSFVSSIGSICVENSMFEEIQRNFDFYIQKRDASPVQCPFDDVSERMIEEINEKALKQDTTLGGSIKTFAINVQPGLGSYANVLNRVDSKIGKYFMSIPSVKGVFIGLEDVSLPGNQYHDPFILQNGKINRTSNHAGGIEAGITNGENIIVTTYFKPISTLAKPLDSINLETKENVKAPYIRSDSVILPAATVITECTLALILMEEIIDGFGNDNIELIKERYFSKYSKNN</sequence>
<dbReference type="PANTHER" id="PTHR21085:SF0">
    <property type="entry name" value="CHORISMATE SYNTHASE"/>
    <property type="match status" value="1"/>
</dbReference>
<evidence type="ECO:0000256" key="6">
    <source>
        <dbReference type="ARBA" id="ARBA00023141"/>
    </source>
</evidence>
<accession>A0A0C7NS27</accession>
<evidence type="ECO:0000256" key="2">
    <source>
        <dbReference type="ARBA" id="ARBA00005044"/>
    </source>
</evidence>
<evidence type="ECO:0000313" key="9">
    <source>
        <dbReference type="EMBL" id="CEP78652.1"/>
    </source>
</evidence>
<keyword evidence="10" id="KW-1185">Reference proteome</keyword>
<protein>
    <recommendedName>
        <fullName evidence="4 8">Chorismate synthase</fullName>
        <ecNumber evidence="4 8">4.2.3.5</ecNumber>
    </recommendedName>
</protein>
<dbReference type="PROSITE" id="PS00788">
    <property type="entry name" value="CHORISMATE_SYNTHASE_2"/>
    <property type="match status" value="1"/>
</dbReference>
<dbReference type="GO" id="GO:0010181">
    <property type="term" value="F:FMN binding"/>
    <property type="evidence" value="ECO:0007669"/>
    <property type="project" value="TreeGrafter"/>
</dbReference>